<evidence type="ECO:0000313" key="2">
    <source>
        <dbReference type="EMBL" id="KAK7601633.1"/>
    </source>
</evidence>
<keyword evidence="3" id="KW-1185">Reference proteome</keyword>
<organism evidence="2 3">
    <name type="scientific">Parthenolecanium corni</name>
    <dbReference type="NCBI Taxonomy" id="536013"/>
    <lineage>
        <taxon>Eukaryota</taxon>
        <taxon>Metazoa</taxon>
        <taxon>Ecdysozoa</taxon>
        <taxon>Arthropoda</taxon>
        <taxon>Hexapoda</taxon>
        <taxon>Insecta</taxon>
        <taxon>Pterygota</taxon>
        <taxon>Neoptera</taxon>
        <taxon>Paraneoptera</taxon>
        <taxon>Hemiptera</taxon>
        <taxon>Sternorrhyncha</taxon>
        <taxon>Coccoidea</taxon>
        <taxon>Coccidae</taxon>
        <taxon>Parthenolecanium</taxon>
    </lineage>
</organism>
<reference evidence="2 3" key="1">
    <citation type="submission" date="2024-03" db="EMBL/GenBank/DDBJ databases">
        <title>Adaptation during the transition from Ophiocordyceps entomopathogen to insect associate is accompanied by gene loss and intensified selection.</title>
        <authorList>
            <person name="Ward C.M."/>
            <person name="Onetto C.A."/>
            <person name="Borneman A.R."/>
        </authorList>
    </citation>
    <scope>NUCLEOTIDE SEQUENCE [LARGE SCALE GENOMIC DNA]</scope>
    <source>
        <strain evidence="2">AWRI1</strain>
        <tissue evidence="2">Single Adult Female</tissue>
    </source>
</reference>
<sequence length="211" mass="22913">MIYDCGHSIKLGNLTTLVCSSLAGDKKRKIYDQYGKEGLINGGGRSGARSRSRHYPDGSDFDFMNNFSFPNFTFRDPDDVFKEFFGGSPFDIFELGNFSSRGSRNGHQTQVASVFNPFAGFGGFGMGNEFDDMFGTNGNSQFSTFTTSSSFGGVGNGGAVKKTSTSTRFSNGKKITTKKIIDGNKETVLRYENDVLTSKTVNGVPQALTYG</sequence>
<keyword evidence="1" id="KW-0143">Chaperone</keyword>
<dbReference type="GO" id="GO:0030544">
    <property type="term" value="F:Hsp70 protein binding"/>
    <property type="evidence" value="ECO:0007669"/>
    <property type="project" value="InterPro"/>
</dbReference>
<dbReference type="PANTHER" id="PTHR45168:SF3">
    <property type="entry name" value="DNAJ HEAT SHOCK PROTEIN FAMILY (HSP40) MEMBER B2"/>
    <property type="match status" value="1"/>
</dbReference>
<evidence type="ECO:0000256" key="1">
    <source>
        <dbReference type="ARBA" id="ARBA00023186"/>
    </source>
</evidence>
<dbReference type="AlphaFoldDB" id="A0AAN9TPA0"/>
<dbReference type="PANTHER" id="PTHR45168">
    <property type="entry name" value="DNAJ HOMOLOG SUBFAMILY B MEMBER 2"/>
    <property type="match status" value="1"/>
</dbReference>
<evidence type="ECO:0000313" key="3">
    <source>
        <dbReference type="Proteomes" id="UP001367676"/>
    </source>
</evidence>
<proteinExistence type="predicted"/>
<protein>
    <submittedName>
        <fullName evidence="2">Uncharacterized protein</fullName>
    </submittedName>
</protein>
<dbReference type="Proteomes" id="UP001367676">
    <property type="component" value="Unassembled WGS sequence"/>
</dbReference>
<gene>
    <name evidence="2" type="ORF">V9T40_009074</name>
</gene>
<dbReference type="GO" id="GO:0051082">
    <property type="term" value="F:unfolded protein binding"/>
    <property type="evidence" value="ECO:0007669"/>
    <property type="project" value="InterPro"/>
</dbReference>
<dbReference type="EMBL" id="JBBCAQ010000010">
    <property type="protein sequence ID" value="KAK7601633.1"/>
    <property type="molecule type" value="Genomic_DNA"/>
</dbReference>
<dbReference type="InterPro" id="IPR043183">
    <property type="entry name" value="DNJB2/6-like"/>
</dbReference>
<name>A0AAN9TPA0_9HEMI</name>
<comment type="caution">
    <text evidence="2">The sequence shown here is derived from an EMBL/GenBank/DDBJ whole genome shotgun (WGS) entry which is preliminary data.</text>
</comment>
<accession>A0AAN9TPA0</accession>